<reference evidence="1" key="1">
    <citation type="journal article" date="2014" name="Int. J. Syst. Evol. Microbiol.">
        <title>Complete genome sequence of Corynebacterium casei LMG S-19264T (=DSM 44701T), isolated from a smear-ripened cheese.</title>
        <authorList>
            <consortium name="US DOE Joint Genome Institute (JGI-PGF)"/>
            <person name="Walter F."/>
            <person name="Albersmeier A."/>
            <person name="Kalinowski J."/>
            <person name="Ruckert C."/>
        </authorList>
    </citation>
    <scope>NUCLEOTIDE SEQUENCE</scope>
    <source>
        <strain evidence="1">CGMCC 1.12754</strain>
    </source>
</reference>
<dbReference type="EMBL" id="BMFR01000011">
    <property type="protein sequence ID" value="GGG79598.1"/>
    <property type="molecule type" value="Genomic_DNA"/>
</dbReference>
<keyword evidence="2" id="KW-1185">Reference proteome</keyword>
<dbReference type="Gene3D" id="3.40.50.1860">
    <property type="match status" value="2"/>
</dbReference>
<accession>A0A917M618</accession>
<dbReference type="RefSeq" id="WP_188455830.1">
    <property type="nucleotide sequence ID" value="NZ_BMFR01000011.1"/>
</dbReference>
<dbReference type="InterPro" id="IPR001920">
    <property type="entry name" value="Asp/Glu_race"/>
</dbReference>
<comment type="caution">
    <text evidence="1">The sequence shown here is derived from an EMBL/GenBank/DDBJ whole genome shotgun (WGS) entry which is preliminary data.</text>
</comment>
<protein>
    <submittedName>
        <fullName evidence="1">Hydantoin racemase</fullName>
    </submittedName>
</protein>
<dbReference type="Proteomes" id="UP000622860">
    <property type="component" value="Unassembled WGS sequence"/>
</dbReference>
<evidence type="ECO:0000313" key="2">
    <source>
        <dbReference type="Proteomes" id="UP000622860"/>
    </source>
</evidence>
<dbReference type="InterPro" id="IPR015942">
    <property type="entry name" value="Asp/Glu/hydantoin_racemase"/>
</dbReference>
<sequence length="217" mass="23547">MIGIIRVLTTANEEVLGEHGKKMKSYYHVDSITRCIPSQPNGIYDAASEALAVPKIVSLAQELEKEEFIDAISISCAADPALIETRSVVKVPVLGAGVSGAHAASMAGNNVGVIGITEQPPIRLRNELGKRFHSYTFSPNLRKTTDLFSKGAMEELLQLAQHAIQSGSDVILFACTGFSTIGLKNYLIEKINIPIIDLVEAQAIAYQLIERRKKDAK</sequence>
<proteinExistence type="predicted"/>
<dbReference type="Pfam" id="PF01177">
    <property type="entry name" value="Asp_Glu_race"/>
    <property type="match status" value="1"/>
</dbReference>
<reference evidence="1" key="2">
    <citation type="submission" date="2020-09" db="EMBL/GenBank/DDBJ databases">
        <authorList>
            <person name="Sun Q."/>
            <person name="Zhou Y."/>
        </authorList>
    </citation>
    <scope>NUCLEOTIDE SEQUENCE</scope>
    <source>
        <strain evidence="1">CGMCC 1.12754</strain>
    </source>
</reference>
<evidence type="ECO:0000313" key="1">
    <source>
        <dbReference type="EMBL" id="GGG79598.1"/>
    </source>
</evidence>
<dbReference type="AlphaFoldDB" id="A0A917M618"/>
<gene>
    <name evidence="1" type="ORF">GCM10011398_26170</name>
</gene>
<dbReference type="GO" id="GO:0047661">
    <property type="term" value="F:amino-acid racemase activity"/>
    <property type="evidence" value="ECO:0007669"/>
    <property type="project" value="InterPro"/>
</dbReference>
<organism evidence="1 2">
    <name type="scientific">Virgibacillus oceani</name>
    <dbReference type="NCBI Taxonomy" id="1479511"/>
    <lineage>
        <taxon>Bacteria</taxon>
        <taxon>Bacillati</taxon>
        <taxon>Bacillota</taxon>
        <taxon>Bacilli</taxon>
        <taxon>Bacillales</taxon>
        <taxon>Bacillaceae</taxon>
        <taxon>Virgibacillus</taxon>
    </lineage>
</organism>
<name>A0A917M618_9BACI</name>